<keyword evidence="1" id="KW-0479">Metal-binding</keyword>
<dbReference type="AlphaFoldDB" id="A0A8J8JX24"/>
<feature type="transmembrane region" description="Helical" evidence="4">
    <location>
        <begin position="102"/>
        <end position="120"/>
    </location>
</feature>
<organism evidence="5 6">
    <name type="scientific">Limnovirga soli</name>
    <dbReference type="NCBI Taxonomy" id="2656915"/>
    <lineage>
        <taxon>Bacteria</taxon>
        <taxon>Pseudomonadati</taxon>
        <taxon>Bacteroidota</taxon>
        <taxon>Chitinophagia</taxon>
        <taxon>Chitinophagales</taxon>
        <taxon>Chitinophagaceae</taxon>
        <taxon>Limnovirga</taxon>
    </lineage>
</organism>
<name>A0A8J8JX24_9BACT</name>
<keyword evidence="6" id="KW-1185">Reference proteome</keyword>
<dbReference type="GO" id="GO:0051536">
    <property type="term" value="F:iron-sulfur cluster binding"/>
    <property type="evidence" value="ECO:0007669"/>
    <property type="project" value="UniProtKB-KW"/>
</dbReference>
<dbReference type="PROSITE" id="PS00198">
    <property type="entry name" value="4FE4S_FER_1"/>
    <property type="match status" value="1"/>
</dbReference>
<feature type="transmembrane region" description="Helical" evidence="4">
    <location>
        <begin position="314"/>
        <end position="333"/>
    </location>
</feature>
<keyword evidence="3" id="KW-0411">Iron-sulfur</keyword>
<gene>
    <name evidence="5" type="ORF">GD597_10610</name>
</gene>
<sequence>MFSEKSGTNAGTRLTTRSVLLWRMAQTAVWLAGAVILFCLIFYPAIGLLLFWNILIPVAPALFVVATGLWRNVCPLATINLLPRHLGKSQRQRLSIKQLSKLHLIAVLALYLLVPLRHAIFNVNGLATALLIISMAVIGTCMGFIYEWKSAWCSGLCPIHPVEKLYGGNVLLSLPNAHCGQCMNCVIPCPDSTANINPNINAGNMYQKISGLFIIGGLPGFIWGWFHVPDNAGTNTLESLIEVYAMPLLGFSVTLVVYAIVSKLVKQAFQQKLISIFAAAGVSCYYWFRIPALFGFGKFANDGILINLTHVLPAYTMILFTLTTTVFFFYWLVIRQQNNRSWVIRPPYGKR</sequence>
<proteinExistence type="predicted"/>
<feature type="transmembrane region" description="Helical" evidence="4">
    <location>
        <begin position="273"/>
        <end position="294"/>
    </location>
</feature>
<dbReference type="InterPro" id="IPR017900">
    <property type="entry name" value="4Fe4S_Fe_S_CS"/>
</dbReference>
<feature type="transmembrane region" description="Helical" evidence="4">
    <location>
        <begin position="209"/>
        <end position="228"/>
    </location>
</feature>
<dbReference type="GO" id="GO:0046872">
    <property type="term" value="F:metal ion binding"/>
    <property type="evidence" value="ECO:0007669"/>
    <property type="project" value="UniProtKB-KW"/>
</dbReference>
<feature type="transmembrane region" description="Helical" evidence="4">
    <location>
        <begin position="27"/>
        <end position="52"/>
    </location>
</feature>
<keyword evidence="4" id="KW-1133">Transmembrane helix</keyword>
<evidence type="ECO:0000256" key="1">
    <source>
        <dbReference type="ARBA" id="ARBA00022723"/>
    </source>
</evidence>
<accession>A0A8J8JX24</accession>
<dbReference type="EMBL" id="WHPF01000007">
    <property type="protein sequence ID" value="NNV55911.1"/>
    <property type="molecule type" value="Genomic_DNA"/>
</dbReference>
<evidence type="ECO:0000313" key="5">
    <source>
        <dbReference type="EMBL" id="NNV55911.1"/>
    </source>
</evidence>
<keyword evidence="4" id="KW-0472">Membrane</keyword>
<keyword evidence="2" id="KW-0408">Iron</keyword>
<evidence type="ECO:0000256" key="3">
    <source>
        <dbReference type="ARBA" id="ARBA00023014"/>
    </source>
</evidence>
<feature type="transmembrane region" description="Helical" evidence="4">
    <location>
        <begin position="58"/>
        <end position="82"/>
    </location>
</feature>
<feature type="transmembrane region" description="Helical" evidence="4">
    <location>
        <begin position="240"/>
        <end position="261"/>
    </location>
</feature>
<dbReference type="RefSeq" id="WP_171607855.1">
    <property type="nucleotide sequence ID" value="NZ_WHPF01000007.1"/>
</dbReference>
<evidence type="ECO:0000256" key="4">
    <source>
        <dbReference type="SAM" id="Phobius"/>
    </source>
</evidence>
<feature type="transmembrane region" description="Helical" evidence="4">
    <location>
        <begin position="126"/>
        <end position="146"/>
    </location>
</feature>
<dbReference type="Proteomes" id="UP000598971">
    <property type="component" value="Unassembled WGS sequence"/>
</dbReference>
<protein>
    <submittedName>
        <fullName evidence="5">Ferredoxin</fullName>
    </submittedName>
</protein>
<evidence type="ECO:0000313" key="6">
    <source>
        <dbReference type="Proteomes" id="UP000598971"/>
    </source>
</evidence>
<evidence type="ECO:0000256" key="2">
    <source>
        <dbReference type="ARBA" id="ARBA00023004"/>
    </source>
</evidence>
<keyword evidence="4" id="KW-0812">Transmembrane</keyword>
<comment type="caution">
    <text evidence="5">The sequence shown here is derived from an EMBL/GenBank/DDBJ whole genome shotgun (WGS) entry which is preliminary data.</text>
</comment>
<reference evidence="5" key="1">
    <citation type="submission" date="2019-10" db="EMBL/GenBank/DDBJ databases">
        <title>Draft genome sequence of Panacibacter sp. KCS-6.</title>
        <authorList>
            <person name="Yim K.J."/>
        </authorList>
    </citation>
    <scope>NUCLEOTIDE SEQUENCE</scope>
    <source>
        <strain evidence="5">KCS-6</strain>
    </source>
</reference>